<evidence type="ECO:0000313" key="2">
    <source>
        <dbReference type="EMBL" id="MEK8027217.1"/>
    </source>
</evidence>
<keyword evidence="2" id="KW-0808">Transferase</keyword>
<comment type="caution">
    <text evidence="2">The sequence shown here is derived from an EMBL/GenBank/DDBJ whole genome shotgun (WGS) entry which is preliminary data.</text>
</comment>
<dbReference type="Gene3D" id="3.40.50.150">
    <property type="entry name" value="Vaccinia Virus protein VP39"/>
    <property type="match status" value="1"/>
</dbReference>
<dbReference type="EMBL" id="JBBUTF010000013">
    <property type="protein sequence ID" value="MEK8027217.1"/>
    <property type="molecule type" value="Genomic_DNA"/>
</dbReference>
<reference evidence="2 3" key="1">
    <citation type="submission" date="2024-04" db="EMBL/GenBank/DDBJ databases">
        <title>Novel species of the genus Ideonella isolated from streams.</title>
        <authorList>
            <person name="Lu H."/>
        </authorList>
    </citation>
    <scope>NUCLEOTIDE SEQUENCE [LARGE SCALE GENOMIC DNA]</scope>
    <source>
        <strain evidence="2 3">BYS139W</strain>
    </source>
</reference>
<accession>A0ABU9BBD9</accession>
<dbReference type="RefSeq" id="WP_341374996.1">
    <property type="nucleotide sequence ID" value="NZ_JBBUTF010000013.1"/>
</dbReference>
<feature type="domain" description="Methyltransferase type 11" evidence="1">
    <location>
        <begin position="85"/>
        <end position="137"/>
    </location>
</feature>
<organism evidence="2 3">
    <name type="scientific">Pseudaquabacterium rugosum</name>
    <dbReference type="NCBI Taxonomy" id="2984194"/>
    <lineage>
        <taxon>Bacteria</taxon>
        <taxon>Pseudomonadati</taxon>
        <taxon>Pseudomonadota</taxon>
        <taxon>Betaproteobacteria</taxon>
        <taxon>Burkholderiales</taxon>
        <taxon>Sphaerotilaceae</taxon>
        <taxon>Pseudaquabacterium</taxon>
    </lineage>
</organism>
<sequence length="292" mass="32130">MTRESAIIELGPWWLSPPGRRLLAWEQQCMDRTVVDLFGFHALQIGLPELQALRANRMPHRWLALDGVAPVPPEPTMSAPALAAPREAVLRAHFDALPFASGTLDLVVLPHTLELAPDPHDTLREVERVLRPEGRVLLAGFNPLSLWGLRHGLGRQAGRIGLGGTPLLPGAGEFIGYGRARDWLRLLGLEIERSQFGLWSPPWHSERWLQRCAWMERAGALTCPRLGGVYLLQAVKRVRGMRLVGLARRQRAASARAVLTQRAAPAEEATMRAPQALDKAAPAAFAGGQTIE</sequence>
<name>A0ABU9BBD9_9BURK</name>
<keyword evidence="3" id="KW-1185">Reference proteome</keyword>
<dbReference type="SUPFAM" id="SSF53335">
    <property type="entry name" value="S-adenosyl-L-methionine-dependent methyltransferases"/>
    <property type="match status" value="1"/>
</dbReference>
<dbReference type="GO" id="GO:0032259">
    <property type="term" value="P:methylation"/>
    <property type="evidence" value="ECO:0007669"/>
    <property type="project" value="UniProtKB-KW"/>
</dbReference>
<dbReference type="InterPro" id="IPR013216">
    <property type="entry name" value="Methyltransf_11"/>
</dbReference>
<dbReference type="Proteomes" id="UP001368500">
    <property type="component" value="Unassembled WGS sequence"/>
</dbReference>
<proteinExistence type="predicted"/>
<dbReference type="Pfam" id="PF08241">
    <property type="entry name" value="Methyltransf_11"/>
    <property type="match status" value="1"/>
</dbReference>
<evidence type="ECO:0000313" key="3">
    <source>
        <dbReference type="Proteomes" id="UP001368500"/>
    </source>
</evidence>
<protein>
    <submittedName>
        <fullName evidence="2">Methyltransferase domain-containing protein</fullName>
    </submittedName>
</protein>
<dbReference type="GO" id="GO:0008168">
    <property type="term" value="F:methyltransferase activity"/>
    <property type="evidence" value="ECO:0007669"/>
    <property type="project" value="UniProtKB-KW"/>
</dbReference>
<gene>
    <name evidence="2" type="ORF">AACH11_14720</name>
</gene>
<evidence type="ECO:0000259" key="1">
    <source>
        <dbReference type="Pfam" id="PF08241"/>
    </source>
</evidence>
<dbReference type="InterPro" id="IPR029063">
    <property type="entry name" value="SAM-dependent_MTases_sf"/>
</dbReference>
<keyword evidence="2" id="KW-0489">Methyltransferase</keyword>